<feature type="domain" description="HTH lysR-type" evidence="5">
    <location>
        <begin position="1"/>
        <end position="58"/>
    </location>
</feature>
<sequence>MELRVVKYFLAVAEAGSITEGARQVRISQPAVSRQLRALEQELGVELFERGHGALRLTQAGRRFLGVGRDLVRREQMARNAVGLEHPLETRLVAVAPFATILRTLAPFAAAHGARHPVIDAIECEPSLVFERTVALGADFGVSTVPPPADWAGHRLSPIGITAQVAPGHPLHGRPDVEVAELVRHPLILMDRTNQARMVFDDALAESGLALPDATELSSSFMAQGLAAAGRGAAVLTNEAVFGLHPVRVMRDGHQVRMSLYAGWDASHYAAGLIERWVAEYGDWLQTVDDVANVDAPAASA</sequence>
<dbReference type="GO" id="GO:0003700">
    <property type="term" value="F:DNA-binding transcription factor activity"/>
    <property type="evidence" value="ECO:0007669"/>
    <property type="project" value="InterPro"/>
</dbReference>
<keyword evidence="2" id="KW-0805">Transcription regulation</keyword>
<dbReference type="AlphaFoldDB" id="A0A918CDA2"/>
<evidence type="ECO:0000313" key="7">
    <source>
        <dbReference type="Proteomes" id="UP000610303"/>
    </source>
</evidence>
<dbReference type="SUPFAM" id="SSF46785">
    <property type="entry name" value="Winged helix' DNA-binding domain"/>
    <property type="match status" value="1"/>
</dbReference>
<comment type="similarity">
    <text evidence="1">Belongs to the LysR transcriptional regulatory family.</text>
</comment>
<evidence type="ECO:0000256" key="4">
    <source>
        <dbReference type="ARBA" id="ARBA00023163"/>
    </source>
</evidence>
<dbReference type="PROSITE" id="PS50931">
    <property type="entry name" value="HTH_LYSR"/>
    <property type="match status" value="1"/>
</dbReference>
<dbReference type="PANTHER" id="PTHR30419">
    <property type="entry name" value="HTH-TYPE TRANSCRIPTIONAL REGULATOR YBHD"/>
    <property type="match status" value="1"/>
</dbReference>
<dbReference type="PANTHER" id="PTHR30419:SF8">
    <property type="entry name" value="NITROGEN ASSIMILATION TRANSCRIPTIONAL ACTIVATOR-RELATED"/>
    <property type="match status" value="1"/>
</dbReference>
<dbReference type="Pfam" id="PF00126">
    <property type="entry name" value="HTH_1"/>
    <property type="match status" value="1"/>
</dbReference>
<dbReference type="Proteomes" id="UP000610303">
    <property type="component" value="Unassembled WGS sequence"/>
</dbReference>
<proteinExistence type="inferred from homology"/>
<evidence type="ECO:0000259" key="5">
    <source>
        <dbReference type="PROSITE" id="PS50931"/>
    </source>
</evidence>
<protein>
    <submittedName>
        <fullName evidence="6">LysR family transcriptional regulator</fullName>
    </submittedName>
</protein>
<dbReference type="Gene3D" id="3.40.190.290">
    <property type="match status" value="1"/>
</dbReference>
<dbReference type="InterPro" id="IPR050950">
    <property type="entry name" value="HTH-type_LysR_regulators"/>
</dbReference>
<dbReference type="GO" id="GO:0003677">
    <property type="term" value="F:DNA binding"/>
    <property type="evidence" value="ECO:0007669"/>
    <property type="project" value="UniProtKB-KW"/>
</dbReference>
<evidence type="ECO:0000256" key="1">
    <source>
        <dbReference type="ARBA" id="ARBA00009437"/>
    </source>
</evidence>
<dbReference type="InterPro" id="IPR036390">
    <property type="entry name" value="WH_DNA-bd_sf"/>
</dbReference>
<gene>
    <name evidence="6" type="ORF">GCM10010196_10760</name>
</gene>
<evidence type="ECO:0000313" key="6">
    <source>
        <dbReference type="EMBL" id="GGR19408.1"/>
    </source>
</evidence>
<dbReference type="Gene3D" id="1.10.10.10">
    <property type="entry name" value="Winged helix-like DNA-binding domain superfamily/Winged helix DNA-binding domain"/>
    <property type="match status" value="1"/>
</dbReference>
<keyword evidence="7" id="KW-1185">Reference proteome</keyword>
<evidence type="ECO:0000256" key="3">
    <source>
        <dbReference type="ARBA" id="ARBA00023125"/>
    </source>
</evidence>
<dbReference type="FunFam" id="1.10.10.10:FF:000001">
    <property type="entry name" value="LysR family transcriptional regulator"/>
    <property type="match status" value="1"/>
</dbReference>
<reference evidence="6" key="1">
    <citation type="journal article" date="2014" name="Int. J. Syst. Evol. Microbiol.">
        <title>Complete genome sequence of Corynebacterium casei LMG S-19264T (=DSM 44701T), isolated from a smear-ripened cheese.</title>
        <authorList>
            <consortium name="US DOE Joint Genome Institute (JGI-PGF)"/>
            <person name="Walter F."/>
            <person name="Albersmeier A."/>
            <person name="Kalinowski J."/>
            <person name="Ruckert C."/>
        </authorList>
    </citation>
    <scope>NUCLEOTIDE SEQUENCE</scope>
    <source>
        <strain evidence="6">JCM 3346</strain>
    </source>
</reference>
<keyword evidence="4" id="KW-0804">Transcription</keyword>
<comment type="caution">
    <text evidence="6">The sequence shown here is derived from an EMBL/GenBank/DDBJ whole genome shotgun (WGS) entry which is preliminary data.</text>
</comment>
<dbReference type="InterPro" id="IPR000847">
    <property type="entry name" value="LysR_HTH_N"/>
</dbReference>
<dbReference type="EMBL" id="BMRJ01000001">
    <property type="protein sequence ID" value="GGR19408.1"/>
    <property type="molecule type" value="Genomic_DNA"/>
</dbReference>
<evidence type="ECO:0000256" key="2">
    <source>
        <dbReference type="ARBA" id="ARBA00023015"/>
    </source>
</evidence>
<dbReference type="GO" id="GO:0005829">
    <property type="term" value="C:cytosol"/>
    <property type="evidence" value="ECO:0007669"/>
    <property type="project" value="TreeGrafter"/>
</dbReference>
<keyword evidence="3" id="KW-0238">DNA-binding</keyword>
<dbReference type="InterPro" id="IPR005119">
    <property type="entry name" value="LysR_subst-bd"/>
</dbReference>
<accession>A0A918CDA2</accession>
<dbReference type="InterPro" id="IPR036388">
    <property type="entry name" value="WH-like_DNA-bd_sf"/>
</dbReference>
<dbReference type="RefSeq" id="WP_189084237.1">
    <property type="nucleotide sequence ID" value="NZ_BMRJ01000001.1"/>
</dbReference>
<reference evidence="6" key="2">
    <citation type="submission" date="2020-09" db="EMBL/GenBank/DDBJ databases">
        <authorList>
            <person name="Sun Q."/>
            <person name="Ohkuma M."/>
        </authorList>
    </citation>
    <scope>NUCLEOTIDE SEQUENCE</scope>
    <source>
        <strain evidence="6">JCM 3346</strain>
    </source>
</reference>
<dbReference type="SUPFAM" id="SSF53850">
    <property type="entry name" value="Periplasmic binding protein-like II"/>
    <property type="match status" value="1"/>
</dbReference>
<name>A0A918CDA2_AGRME</name>
<dbReference type="Pfam" id="PF03466">
    <property type="entry name" value="LysR_substrate"/>
    <property type="match status" value="1"/>
</dbReference>
<organism evidence="6 7">
    <name type="scientific">Agromyces mediolanus</name>
    <name type="common">Corynebacterium mediolanum</name>
    <dbReference type="NCBI Taxonomy" id="41986"/>
    <lineage>
        <taxon>Bacteria</taxon>
        <taxon>Bacillati</taxon>
        <taxon>Actinomycetota</taxon>
        <taxon>Actinomycetes</taxon>
        <taxon>Micrococcales</taxon>
        <taxon>Microbacteriaceae</taxon>
        <taxon>Agromyces</taxon>
    </lineage>
</organism>
<dbReference type="PRINTS" id="PR00039">
    <property type="entry name" value="HTHLYSR"/>
</dbReference>